<evidence type="ECO:0000256" key="3">
    <source>
        <dbReference type="PIRSR" id="PIRSR005384-1"/>
    </source>
</evidence>
<dbReference type="NCBIfam" id="NF004051">
    <property type="entry name" value="PRK05571.1"/>
    <property type="match status" value="1"/>
</dbReference>
<comment type="caution">
    <text evidence="4">The sequence shown here is derived from an EMBL/GenBank/DDBJ whole genome shotgun (WGS) entry which is preliminary data.</text>
</comment>
<sequence>MKIGIGADHRGFKLKTRLKDYLLRNGNKVIDFGPDSEEPVDYPRIAIKVAKAVVGKKIKFGILSCFSGQGMAITANKVKGIRAAICTDKELAYYARAHNDANILVLPARSIKSKNQWKPIIETFFNTKFEGGRHQRRLIIIKHYETKQLVK</sequence>
<comment type="similarity">
    <text evidence="1">Belongs to the LacAB/RpiB family.</text>
</comment>
<dbReference type="Pfam" id="PF02502">
    <property type="entry name" value="LacAB_rpiB"/>
    <property type="match status" value="1"/>
</dbReference>
<name>A0A7V1EH32_UNCW3</name>
<dbReference type="AlphaFoldDB" id="A0A7V1EH32"/>
<proteinExistence type="inferred from homology"/>
<dbReference type="SUPFAM" id="SSF89623">
    <property type="entry name" value="Ribose/Galactose isomerase RpiB/AlsB"/>
    <property type="match status" value="1"/>
</dbReference>
<keyword evidence="2 4" id="KW-0413">Isomerase</keyword>
<dbReference type="InterPro" id="IPR004785">
    <property type="entry name" value="RpiB"/>
</dbReference>
<dbReference type="InterPro" id="IPR036569">
    <property type="entry name" value="RpiB_LacA_LacB_sf"/>
</dbReference>
<evidence type="ECO:0000256" key="1">
    <source>
        <dbReference type="ARBA" id="ARBA00008754"/>
    </source>
</evidence>
<dbReference type="Gene3D" id="3.40.1400.10">
    <property type="entry name" value="Sugar-phosphate isomerase, RpiB/LacA/LacB"/>
    <property type="match status" value="1"/>
</dbReference>
<dbReference type="EMBL" id="DSKY01000002">
    <property type="protein sequence ID" value="HDY58083.1"/>
    <property type="molecule type" value="Genomic_DNA"/>
</dbReference>
<reference evidence="4" key="1">
    <citation type="journal article" date="2020" name="mSystems">
        <title>Genome- and Community-Level Interaction Insights into Carbon Utilization and Element Cycling Functions of Hydrothermarchaeota in Hydrothermal Sediment.</title>
        <authorList>
            <person name="Zhou Z."/>
            <person name="Liu Y."/>
            <person name="Xu W."/>
            <person name="Pan J."/>
            <person name="Luo Z.H."/>
            <person name="Li M."/>
        </authorList>
    </citation>
    <scope>NUCLEOTIDE SEQUENCE [LARGE SCALE GENOMIC DNA]</scope>
    <source>
        <strain evidence="4">SpSt-258</strain>
    </source>
</reference>
<accession>A0A7V1EH32</accession>
<dbReference type="NCBIfam" id="TIGR00689">
    <property type="entry name" value="rpiB_lacA_lacB"/>
    <property type="match status" value="1"/>
</dbReference>
<feature type="active site" description="Proton donor" evidence="3">
    <location>
        <position position="98"/>
    </location>
</feature>
<protein>
    <submittedName>
        <fullName evidence="4">Ribose 5-phosphate isomerase B</fullName>
        <ecNumber evidence="4">5.3.1.6</ecNumber>
    </submittedName>
</protein>
<feature type="active site" description="Proton acceptor" evidence="3">
    <location>
        <position position="65"/>
    </location>
</feature>
<dbReference type="PANTHER" id="PTHR30345:SF0">
    <property type="entry name" value="DNA DAMAGE-REPAIR_TOLERATION PROTEIN DRT102"/>
    <property type="match status" value="1"/>
</dbReference>
<dbReference type="GO" id="GO:0004751">
    <property type="term" value="F:ribose-5-phosphate isomerase activity"/>
    <property type="evidence" value="ECO:0007669"/>
    <property type="project" value="UniProtKB-EC"/>
</dbReference>
<organism evidence="4">
    <name type="scientific">candidate division WOR-3 bacterium</name>
    <dbReference type="NCBI Taxonomy" id="2052148"/>
    <lineage>
        <taxon>Bacteria</taxon>
        <taxon>Bacteria division WOR-3</taxon>
    </lineage>
</organism>
<dbReference type="PANTHER" id="PTHR30345">
    <property type="entry name" value="RIBOSE-5-PHOSPHATE ISOMERASE B"/>
    <property type="match status" value="1"/>
</dbReference>
<dbReference type="GO" id="GO:0019316">
    <property type="term" value="P:D-allose catabolic process"/>
    <property type="evidence" value="ECO:0007669"/>
    <property type="project" value="TreeGrafter"/>
</dbReference>
<gene>
    <name evidence="4" type="primary">rpiB</name>
    <name evidence="4" type="ORF">ENP86_00790</name>
</gene>
<evidence type="ECO:0000256" key="2">
    <source>
        <dbReference type="ARBA" id="ARBA00023235"/>
    </source>
</evidence>
<dbReference type="GO" id="GO:0009052">
    <property type="term" value="P:pentose-phosphate shunt, non-oxidative branch"/>
    <property type="evidence" value="ECO:0007669"/>
    <property type="project" value="TreeGrafter"/>
</dbReference>
<dbReference type="InterPro" id="IPR003500">
    <property type="entry name" value="RpiB_LacA_LacB"/>
</dbReference>
<dbReference type="EC" id="5.3.1.6" evidence="4"/>
<dbReference type="PIRSF" id="PIRSF005384">
    <property type="entry name" value="RpiB_LacA_B"/>
    <property type="match status" value="1"/>
</dbReference>
<evidence type="ECO:0000313" key="4">
    <source>
        <dbReference type="EMBL" id="HDY58083.1"/>
    </source>
</evidence>
<dbReference type="NCBIfam" id="TIGR01120">
    <property type="entry name" value="rpiB"/>
    <property type="match status" value="1"/>
</dbReference>